<evidence type="ECO:0000256" key="2">
    <source>
        <dbReference type="ARBA" id="ARBA00022475"/>
    </source>
</evidence>
<accession>A0ABQ6A8G8</accession>
<proteinExistence type="predicted"/>
<evidence type="ECO:0000256" key="1">
    <source>
        <dbReference type="ARBA" id="ARBA00004651"/>
    </source>
</evidence>
<keyword evidence="2" id="KW-1003">Cell membrane</keyword>
<feature type="transmembrane region" description="Helical" evidence="6">
    <location>
        <begin position="37"/>
        <end position="54"/>
    </location>
</feature>
<name>A0ABQ6A8G8_9PROT</name>
<organism evidence="7 8">
    <name type="scientific">Acidocella aquatica</name>
    <dbReference type="NCBI Taxonomy" id="1922313"/>
    <lineage>
        <taxon>Bacteria</taxon>
        <taxon>Pseudomonadati</taxon>
        <taxon>Pseudomonadota</taxon>
        <taxon>Alphaproteobacteria</taxon>
        <taxon>Acetobacterales</taxon>
        <taxon>Acidocellaceae</taxon>
        <taxon>Acidocella</taxon>
    </lineage>
</organism>
<dbReference type="InterPro" id="IPR005171">
    <property type="entry name" value="Cyt_c_oxidase_su4_prok"/>
</dbReference>
<evidence type="ECO:0000313" key="8">
    <source>
        <dbReference type="Proteomes" id="UP001156641"/>
    </source>
</evidence>
<dbReference type="EMBL" id="BSOS01000017">
    <property type="protein sequence ID" value="GLR66365.1"/>
    <property type="molecule type" value="Genomic_DNA"/>
</dbReference>
<keyword evidence="3 6" id="KW-0812">Transmembrane</keyword>
<evidence type="ECO:0000256" key="4">
    <source>
        <dbReference type="ARBA" id="ARBA00022989"/>
    </source>
</evidence>
<evidence type="ECO:0000256" key="6">
    <source>
        <dbReference type="SAM" id="Phobius"/>
    </source>
</evidence>
<keyword evidence="5 6" id="KW-0472">Membrane</keyword>
<evidence type="ECO:0000256" key="5">
    <source>
        <dbReference type="ARBA" id="ARBA00023136"/>
    </source>
</evidence>
<reference evidence="8" key="1">
    <citation type="journal article" date="2019" name="Int. J. Syst. Evol. Microbiol.">
        <title>The Global Catalogue of Microorganisms (GCM) 10K type strain sequencing project: providing services to taxonomists for standard genome sequencing and annotation.</title>
        <authorList>
            <consortium name="The Broad Institute Genomics Platform"/>
            <consortium name="The Broad Institute Genome Sequencing Center for Infectious Disease"/>
            <person name="Wu L."/>
            <person name="Ma J."/>
        </authorList>
    </citation>
    <scope>NUCLEOTIDE SEQUENCE [LARGE SCALE GENOMIC DNA]</scope>
    <source>
        <strain evidence="8">NBRC 112502</strain>
    </source>
</reference>
<evidence type="ECO:0000256" key="3">
    <source>
        <dbReference type="ARBA" id="ARBA00022692"/>
    </source>
</evidence>
<evidence type="ECO:0008006" key="9">
    <source>
        <dbReference type="Google" id="ProtNLM"/>
    </source>
</evidence>
<sequence length="93" mass="10403">MYSVLFTRVTAVWLFLLFLTAFSVAIAHGDLLGLTQRIVTIIVVIIAFLKVRFVGLEFMELRAAPLALRAVFEAWVALVCLGILLLYLFPGVF</sequence>
<gene>
    <name evidence="7" type="ORF">GCM10010909_10450</name>
</gene>
<evidence type="ECO:0000313" key="7">
    <source>
        <dbReference type="EMBL" id="GLR66365.1"/>
    </source>
</evidence>
<keyword evidence="8" id="KW-1185">Reference proteome</keyword>
<dbReference type="Proteomes" id="UP001156641">
    <property type="component" value="Unassembled WGS sequence"/>
</dbReference>
<protein>
    <recommendedName>
        <fullName evidence="9">Cytochrome c oxidase subunit IV</fullName>
    </recommendedName>
</protein>
<feature type="transmembrane region" description="Helical" evidence="6">
    <location>
        <begin position="66"/>
        <end position="89"/>
    </location>
</feature>
<dbReference type="RefSeq" id="WP_284257047.1">
    <property type="nucleotide sequence ID" value="NZ_BSOS01000017.1"/>
</dbReference>
<comment type="caution">
    <text evidence="7">The sequence shown here is derived from an EMBL/GenBank/DDBJ whole genome shotgun (WGS) entry which is preliminary data.</text>
</comment>
<keyword evidence="4 6" id="KW-1133">Transmembrane helix</keyword>
<dbReference type="Pfam" id="PF03626">
    <property type="entry name" value="COX4_pro"/>
    <property type="match status" value="1"/>
</dbReference>
<comment type="subcellular location">
    <subcellularLocation>
        <location evidence="1">Cell membrane</location>
        <topology evidence="1">Multi-pass membrane protein</topology>
    </subcellularLocation>
</comment>